<dbReference type="AlphaFoldDB" id="A0A1I6SQX4"/>
<dbReference type="EMBL" id="FOZP01000010">
    <property type="protein sequence ID" value="SFS79374.1"/>
    <property type="molecule type" value="Genomic_DNA"/>
</dbReference>
<evidence type="ECO:0000313" key="6">
    <source>
        <dbReference type="EMBL" id="SFS79374.1"/>
    </source>
</evidence>
<dbReference type="Proteomes" id="UP000199312">
    <property type="component" value="Unassembled WGS sequence"/>
</dbReference>
<evidence type="ECO:0000256" key="3">
    <source>
        <dbReference type="ARBA" id="ARBA00022490"/>
    </source>
</evidence>
<comment type="subcellular location">
    <subcellularLocation>
        <location evidence="1">Cytoplasm</location>
    </subcellularLocation>
</comment>
<organism evidence="6 7">
    <name type="scientific">Lutibacter maritimus</name>
    <dbReference type="NCBI Taxonomy" id="593133"/>
    <lineage>
        <taxon>Bacteria</taxon>
        <taxon>Pseudomonadati</taxon>
        <taxon>Bacteroidota</taxon>
        <taxon>Flavobacteriia</taxon>
        <taxon>Flavobacteriales</taxon>
        <taxon>Flavobacteriaceae</taxon>
        <taxon>Lutibacter</taxon>
    </lineage>
</organism>
<dbReference type="STRING" id="593133.SAMN04488006_0066"/>
<dbReference type="InterPro" id="IPR010160">
    <property type="entry name" value="CRISPR-assoc_prot_Cmr5"/>
</dbReference>
<dbReference type="InterPro" id="IPR023101">
    <property type="entry name" value="AF1862-like_dom_sf"/>
</dbReference>
<keyword evidence="3" id="KW-0963">Cytoplasm</keyword>
<reference evidence="7" key="1">
    <citation type="submission" date="2016-10" db="EMBL/GenBank/DDBJ databases">
        <authorList>
            <person name="Varghese N."/>
            <person name="Submissions S."/>
        </authorList>
    </citation>
    <scope>NUCLEOTIDE SEQUENCE [LARGE SCALE GENOMIC DNA]</scope>
    <source>
        <strain evidence="7">DSM 24450</strain>
    </source>
</reference>
<evidence type="ECO:0000256" key="1">
    <source>
        <dbReference type="ARBA" id="ARBA00004496"/>
    </source>
</evidence>
<keyword evidence="7" id="KW-1185">Reference proteome</keyword>
<evidence type="ECO:0000256" key="4">
    <source>
        <dbReference type="ARBA" id="ARBA00023118"/>
    </source>
</evidence>
<dbReference type="SUPFAM" id="SSF158568">
    <property type="entry name" value="AF1862-like"/>
    <property type="match status" value="1"/>
</dbReference>
<dbReference type="Pfam" id="PF09701">
    <property type="entry name" value="Cas_Cmr5"/>
    <property type="match status" value="1"/>
</dbReference>
<dbReference type="OrthoDB" id="1716617at2"/>
<keyword evidence="4" id="KW-0051">Antiviral defense</keyword>
<evidence type="ECO:0000256" key="5">
    <source>
        <dbReference type="ARBA" id="ARBA00030001"/>
    </source>
</evidence>
<name>A0A1I6SQX4_9FLAO</name>
<sequence>MKTSYLKNLKQERQQFAYDFVSKNNGNSELKSIIEQLGMMIYANGLISTIAYLNNTKSNTKNELYKNITLWLKKNYIPFGTRDLLQYLLERDYNVRLHIQITKEVLALTDTYKEMAKTEIN</sequence>
<dbReference type="Gene3D" id="1.10.520.30">
    <property type="entry name" value="AF1862-like domain"/>
    <property type="match status" value="1"/>
</dbReference>
<evidence type="ECO:0000256" key="2">
    <source>
        <dbReference type="ARBA" id="ARBA00006161"/>
    </source>
</evidence>
<dbReference type="RefSeq" id="WP_090230263.1">
    <property type="nucleotide sequence ID" value="NZ_FOZP01000010.1"/>
</dbReference>
<protein>
    <recommendedName>
        <fullName evidence="5">CRISPR type III-B/RAMP module-associated protein Cmr5</fullName>
    </recommendedName>
</protein>
<accession>A0A1I6SQX4</accession>
<comment type="similarity">
    <text evidence="2">Belongs to the CRISPR system Cmr5 family.</text>
</comment>
<proteinExistence type="inferred from homology"/>
<evidence type="ECO:0000313" key="7">
    <source>
        <dbReference type="Proteomes" id="UP000199312"/>
    </source>
</evidence>
<dbReference type="GO" id="GO:0005737">
    <property type="term" value="C:cytoplasm"/>
    <property type="evidence" value="ECO:0007669"/>
    <property type="project" value="UniProtKB-SubCell"/>
</dbReference>
<gene>
    <name evidence="6" type="ORF">SAMN04488006_0066</name>
</gene>
<dbReference type="NCBIfam" id="TIGR01881">
    <property type="entry name" value="cas_Cmr5"/>
    <property type="match status" value="1"/>
</dbReference>
<dbReference type="GO" id="GO:0051607">
    <property type="term" value="P:defense response to virus"/>
    <property type="evidence" value="ECO:0007669"/>
    <property type="project" value="UniProtKB-KW"/>
</dbReference>